<dbReference type="SMART" id="SM00729">
    <property type="entry name" value="Elp3"/>
    <property type="match status" value="1"/>
</dbReference>
<evidence type="ECO:0000256" key="5">
    <source>
        <dbReference type="ARBA" id="ARBA00023002"/>
    </source>
</evidence>
<dbReference type="PROSITE" id="PS51918">
    <property type="entry name" value="RADICAL_SAM"/>
    <property type="match status" value="1"/>
</dbReference>
<dbReference type="InterPro" id="IPR013785">
    <property type="entry name" value="Aldolase_TIM"/>
</dbReference>
<dbReference type="EMBL" id="JANJZL010000002">
    <property type="protein sequence ID" value="MCR2043150.1"/>
    <property type="molecule type" value="Genomic_DNA"/>
</dbReference>
<evidence type="ECO:0000313" key="10">
    <source>
        <dbReference type="Proteomes" id="UP001142078"/>
    </source>
</evidence>
<dbReference type="InterPro" id="IPR006638">
    <property type="entry name" value="Elp3/MiaA/NifB-like_rSAM"/>
</dbReference>
<evidence type="ECO:0000256" key="2">
    <source>
        <dbReference type="ARBA" id="ARBA00022485"/>
    </source>
</evidence>
<dbReference type="SFLD" id="SFLDG01386">
    <property type="entry name" value="main_SPASM_domain-containing"/>
    <property type="match status" value="1"/>
</dbReference>
<comment type="cofactor">
    <cofactor evidence="1">
        <name>[4Fe-4S] cluster</name>
        <dbReference type="ChEBI" id="CHEBI:49883"/>
    </cofactor>
</comment>
<evidence type="ECO:0000313" key="9">
    <source>
        <dbReference type="EMBL" id="MCR2043150.1"/>
    </source>
</evidence>
<dbReference type="AlphaFoldDB" id="A0A9X2MHG0"/>
<protein>
    <submittedName>
        <fullName evidence="9">Radical SAM protein</fullName>
    </submittedName>
</protein>
<dbReference type="SUPFAM" id="SSF102114">
    <property type="entry name" value="Radical SAM enzymes"/>
    <property type="match status" value="1"/>
</dbReference>
<dbReference type="Proteomes" id="UP001142078">
    <property type="component" value="Unassembled WGS sequence"/>
</dbReference>
<dbReference type="GO" id="GO:0016491">
    <property type="term" value="F:oxidoreductase activity"/>
    <property type="evidence" value="ECO:0007669"/>
    <property type="project" value="UniProtKB-KW"/>
</dbReference>
<dbReference type="Pfam" id="PF13186">
    <property type="entry name" value="SPASM"/>
    <property type="match status" value="1"/>
</dbReference>
<evidence type="ECO:0000256" key="1">
    <source>
        <dbReference type="ARBA" id="ARBA00001966"/>
    </source>
</evidence>
<keyword evidence="10" id="KW-1185">Reference proteome</keyword>
<dbReference type="PANTHER" id="PTHR11228">
    <property type="entry name" value="RADICAL SAM DOMAIN PROTEIN"/>
    <property type="match status" value="1"/>
</dbReference>
<dbReference type="InterPro" id="IPR023885">
    <property type="entry name" value="4Fe4S-binding_SPASM_dom"/>
</dbReference>
<evidence type="ECO:0000256" key="3">
    <source>
        <dbReference type="ARBA" id="ARBA00022691"/>
    </source>
</evidence>
<keyword evidence="4" id="KW-0479">Metal-binding</keyword>
<gene>
    <name evidence="9" type="ORF">NSA23_03365</name>
</gene>
<dbReference type="CDD" id="cd01335">
    <property type="entry name" value="Radical_SAM"/>
    <property type="match status" value="1"/>
</dbReference>
<sequence length="420" mass="49138">MKKRYFLNEICDTVFNDKKVILSNQFTGEWIKIPIECYKVIEYSFKKRIPVNKVIHAFRDEEDQKYFIQVLCRLEKIGLLEKEIIDDIKVDFIPRVIFSITNRCNLNCDYCCVTASLDKKLEYEDVLKTEDVKKAIDKIVTLNPQQIVLSGGEPLIRKDFFDIFYYVKGIYDEKLTLATNATLIRDEDIKTIAKNVYSIEISLDGFDEKTCAKVRGKGIFNRVIEVVKLLQENDLEKISLSMVVGNNNVQYVDKFNELNRKLGTKAVIRNFSKLGRGEYNFEKYLGEKNIEHYIGDDDLDIDIMKIKANSCQAGSSQLFVNYDGNVFLCPLLQYEEFKIGNILDLNDDLMEKILERKLPSFENFEKVKTKNILYCKNCKVNTFCTGCPAKMYTLLKNKEAFRYNCEFMKDKLMYKIWESF</sequence>
<dbReference type="Pfam" id="PF04055">
    <property type="entry name" value="Radical_SAM"/>
    <property type="match status" value="1"/>
</dbReference>
<keyword evidence="7" id="KW-0411">Iron-sulfur</keyword>
<evidence type="ECO:0000256" key="6">
    <source>
        <dbReference type="ARBA" id="ARBA00023004"/>
    </source>
</evidence>
<keyword evidence="3" id="KW-0949">S-adenosyl-L-methionine</keyword>
<feature type="domain" description="Radical SAM core" evidence="8">
    <location>
        <begin position="90"/>
        <end position="312"/>
    </location>
</feature>
<evidence type="ECO:0000256" key="7">
    <source>
        <dbReference type="ARBA" id="ARBA00023014"/>
    </source>
</evidence>
<dbReference type="Gene3D" id="3.20.20.70">
    <property type="entry name" value="Aldolase class I"/>
    <property type="match status" value="1"/>
</dbReference>
<dbReference type="PROSITE" id="PS01305">
    <property type="entry name" value="MOAA_NIFB_PQQE"/>
    <property type="match status" value="1"/>
</dbReference>
<dbReference type="InterPro" id="IPR000385">
    <property type="entry name" value="MoaA_NifB_PqqE_Fe-S-bd_CS"/>
</dbReference>
<dbReference type="GO" id="GO:0032324">
    <property type="term" value="P:molybdopterin cofactor biosynthetic process"/>
    <property type="evidence" value="ECO:0007669"/>
    <property type="project" value="UniProtKB-ARBA"/>
</dbReference>
<dbReference type="PANTHER" id="PTHR11228:SF7">
    <property type="entry name" value="PQQA PEPTIDE CYCLASE"/>
    <property type="match status" value="1"/>
</dbReference>
<dbReference type="InterPro" id="IPR058240">
    <property type="entry name" value="rSAM_sf"/>
</dbReference>
<dbReference type="RefSeq" id="WP_042680100.1">
    <property type="nucleotide sequence ID" value="NZ_CABKTM010000016.1"/>
</dbReference>
<organism evidence="9 10">
    <name type="scientific">Anaerosalibacter massiliensis</name>
    <dbReference type="NCBI Taxonomy" id="1347392"/>
    <lineage>
        <taxon>Bacteria</taxon>
        <taxon>Bacillati</taxon>
        <taxon>Bacillota</taxon>
        <taxon>Tissierellia</taxon>
        <taxon>Tissierellales</taxon>
        <taxon>Sporanaerobacteraceae</taxon>
        <taxon>Anaerosalibacter</taxon>
    </lineage>
</organism>
<name>A0A9X2MHG0_9FIRM</name>
<dbReference type="SFLD" id="SFLDG01067">
    <property type="entry name" value="SPASM/twitch_domain_containing"/>
    <property type="match status" value="1"/>
</dbReference>
<dbReference type="GO" id="GO:0046872">
    <property type="term" value="F:metal ion binding"/>
    <property type="evidence" value="ECO:0007669"/>
    <property type="project" value="UniProtKB-KW"/>
</dbReference>
<proteinExistence type="predicted"/>
<dbReference type="NCBIfam" id="TIGR04085">
    <property type="entry name" value="rSAM_more_4Fe4S"/>
    <property type="match status" value="1"/>
</dbReference>
<keyword evidence="5" id="KW-0560">Oxidoreductase</keyword>
<evidence type="ECO:0000256" key="4">
    <source>
        <dbReference type="ARBA" id="ARBA00022723"/>
    </source>
</evidence>
<evidence type="ECO:0000259" key="8">
    <source>
        <dbReference type="PROSITE" id="PS51918"/>
    </source>
</evidence>
<dbReference type="OrthoDB" id="9763993at2"/>
<dbReference type="SFLD" id="SFLDS00029">
    <property type="entry name" value="Radical_SAM"/>
    <property type="match status" value="1"/>
</dbReference>
<reference evidence="9" key="1">
    <citation type="submission" date="2022-07" db="EMBL/GenBank/DDBJ databases">
        <title>Enhanced cultured diversity of the mouse gut microbiota enables custom-made synthetic communities.</title>
        <authorList>
            <person name="Afrizal A."/>
        </authorList>
    </citation>
    <scope>NUCLEOTIDE SEQUENCE</scope>
    <source>
        <strain evidence="9">DSM 29482</strain>
    </source>
</reference>
<accession>A0A9X2MHG0</accession>
<dbReference type="InterPro" id="IPR050377">
    <property type="entry name" value="Radical_SAM_PqqE_MftC-like"/>
</dbReference>
<dbReference type="GO" id="GO:0051539">
    <property type="term" value="F:4 iron, 4 sulfur cluster binding"/>
    <property type="evidence" value="ECO:0007669"/>
    <property type="project" value="UniProtKB-KW"/>
</dbReference>
<dbReference type="InterPro" id="IPR007197">
    <property type="entry name" value="rSAM"/>
</dbReference>
<comment type="caution">
    <text evidence="9">The sequence shown here is derived from an EMBL/GenBank/DDBJ whole genome shotgun (WGS) entry which is preliminary data.</text>
</comment>
<keyword evidence="2" id="KW-0004">4Fe-4S</keyword>
<keyword evidence="6" id="KW-0408">Iron</keyword>